<keyword evidence="2" id="KW-1185">Reference proteome</keyword>
<name>A0ABN1TSM6_9ACTN</name>
<proteinExistence type="predicted"/>
<evidence type="ECO:0000313" key="1">
    <source>
        <dbReference type="EMBL" id="GAA1101116.1"/>
    </source>
</evidence>
<gene>
    <name evidence="1" type="ORF">GCM10009668_19130</name>
</gene>
<accession>A0ABN1TSM6</accession>
<reference evidence="1 2" key="1">
    <citation type="journal article" date="2019" name="Int. J. Syst. Evol. Microbiol.">
        <title>The Global Catalogue of Microorganisms (GCM) 10K type strain sequencing project: providing services to taxonomists for standard genome sequencing and annotation.</title>
        <authorList>
            <consortium name="The Broad Institute Genomics Platform"/>
            <consortium name="The Broad Institute Genome Sequencing Center for Infectious Disease"/>
            <person name="Wu L."/>
            <person name="Ma J."/>
        </authorList>
    </citation>
    <scope>NUCLEOTIDE SEQUENCE [LARGE SCALE GENOMIC DNA]</scope>
    <source>
        <strain evidence="1 2">JCM 13008</strain>
    </source>
</reference>
<dbReference type="Proteomes" id="UP001501581">
    <property type="component" value="Unassembled WGS sequence"/>
</dbReference>
<organism evidence="1 2">
    <name type="scientific">Nocardioides dubius</name>
    <dbReference type="NCBI Taxonomy" id="317019"/>
    <lineage>
        <taxon>Bacteria</taxon>
        <taxon>Bacillati</taxon>
        <taxon>Actinomycetota</taxon>
        <taxon>Actinomycetes</taxon>
        <taxon>Propionibacteriales</taxon>
        <taxon>Nocardioidaceae</taxon>
        <taxon>Nocardioides</taxon>
    </lineage>
</organism>
<protein>
    <recommendedName>
        <fullName evidence="3">Flagellar protein FliT</fullName>
    </recommendedName>
</protein>
<dbReference type="EMBL" id="BAAALG010000007">
    <property type="protein sequence ID" value="GAA1101116.1"/>
    <property type="molecule type" value="Genomic_DNA"/>
</dbReference>
<sequence length="110" mass="11933">MSADASAQLDPVVEWLAVLEQFERDLAAVEAVLDGGSDALPDDVERAWSVPQVSGPVPTELRERAELVAERQLAAQTAIVQRMRSARSQQAVVKLLDGGPKRPVYLDIQA</sequence>
<dbReference type="RefSeq" id="WP_343993743.1">
    <property type="nucleotide sequence ID" value="NZ_BAAALG010000007.1"/>
</dbReference>
<evidence type="ECO:0008006" key="3">
    <source>
        <dbReference type="Google" id="ProtNLM"/>
    </source>
</evidence>
<evidence type="ECO:0000313" key="2">
    <source>
        <dbReference type="Proteomes" id="UP001501581"/>
    </source>
</evidence>
<comment type="caution">
    <text evidence="1">The sequence shown here is derived from an EMBL/GenBank/DDBJ whole genome shotgun (WGS) entry which is preliminary data.</text>
</comment>